<dbReference type="InterPro" id="IPR050744">
    <property type="entry name" value="AI-2_Isomerase_LsrG"/>
</dbReference>
<dbReference type="GO" id="GO:0004497">
    <property type="term" value="F:monooxygenase activity"/>
    <property type="evidence" value="ECO:0007669"/>
    <property type="project" value="UniProtKB-KW"/>
</dbReference>
<dbReference type="PANTHER" id="PTHR33336:SF3">
    <property type="entry name" value="ABM DOMAIN-CONTAINING PROTEIN"/>
    <property type="match status" value="1"/>
</dbReference>
<keyword evidence="2" id="KW-0560">Oxidoreductase</keyword>
<protein>
    <submittedName>
        <fullName evidence="2">Quinol monooxygenase</fullName>
        <ecNumber evidence="2">1.-.-.-</ecNumber>
    </submittedName>
</protein>
<accession>A0ABU8W3X0</accession>
<dbReference type="Gene3D" id="3.30.70.100">
    <property type="match status" value="1"/>
</dbReference>
<keyword evidence="2" id="KW-0503">Monooxygenase</keyword>
<dbReference type="SUPFAM" id="SSF54909">
    <property type="entry name" value="Dimeric alpha+beta barrel"/>
    <property type="match status" value="1"/>
</dbReference>
<gene>
    <name evidence="2" type="ORF">WKW80_19515</name>
</gene>
<dbReference type="EC" id="1.-.-.-" evidence="2"/>
<dbReference type="EMBL" id="JBBKZV010000012">
    <property type="protein sequence ID" value="MEJ8824194.1"/>
    <property type="molecule type" value="Genomic_DNA"/>
</dbReference>
<dbReference type="RefSeq" id="WP_340365229.1">
    <property type="nucleotide sequence ID" value="NZ_JBBKZV010000012.1"/>
</dbReference>
<evidence type="ECO:0000259" key="1">
    <source>
        <dbReference type="PROSITE" id="PS51725"/>
    </source>
</evidence>
<sequence>MHHVLARITFKPEAAAQGLAIMTELSARSREEKNCVSYVVYRQAEAPHVFQTVEAWTDKAAADAHMTTPHVGAAVAAAGPLFGAPPEILAWTQLA</sequence>
<comment type="caution">
    <text evidence="2">The sequence shown here is derived from an EMBL/GenBank/DDBJ whole genome shotgun (WGS) entry which is preliminary data.</text>
</comment>
<dbReference type="Proteomes" id="UP001363010">
    <property type="component" value="Unassembled WGS sequence"/>
</dbReference>
<proteinExistence type="predicted"/>
<dbReference type="Pfam" id="PF03992">
    <property type="entry name" value="ABM"/>
    <property type="match status" value="1"/>
</dbReference>
<keyword evidence="3" id="KW-1185">Reference proteome</keyword>
<reference evidence="2 3" key="1">
    <citation type="submission" date="2024-03" db="EMBL/GenBank/DDBJ databases">
        <title>Novel species of the genus Variovorax.</title>
        <authorList>
            <person name="Liu Q."/>
            <person name="Xin Y.-H."/>
        </authorList>
    </citation>
    <scope>NUCLEOTIDE SEQUENCE [LARGE SCALE GENOMIC DNA]</scope>
    <source>
        <strain evidence="2 3">KACC 18501</strain>
    </source>
</reference>
<name>A0ABU8W3X0_9BURK</name>
<organism evidence="2 3">
    <name type="scientific">Variovorax humicola</name>
    <dbReference type="NCBI Taxonomy" id="1769758"/>
    <lineage>
        <taxon>Bacteria</taxon>
        <taxon>Pseudomonadati</taxon>
        <taxon>Pseudomonadota</taxon>
        <taxon>Betaproteobacteria</taxon>
        <taxon>Burkholderiales</taxon>
        <taxon>Comamonadaceae</taxon>
        <taxon>Variovorax</taxon>
    </lineage>
</organism>
<dbReference type="InterPro" id="IPR007138">
    <property type="entry name" value="ABM_dom"/>
</dbReference>
<dbReference type="InterPro" id="IPR011008">
    <property type="entry name" value="Dimeric_a/b-barrel"/>
</dbReference>
<evidence type="ECO:0000313" key="3">
    <source>
        <dbReference type="Proteomes" id="UP001363010"/>
    </source>
</evidence>
<evidence type="ECO:0000313" key="2">
    <source>
        <dbReference type="EMBL" id="MEJ8824194.1"/>
    </source>
</evidence>
<dbReference type="PANTHER" id="PTHR33336">
    <property type="entry name" value="QUINOL MONOOXYGENASE YGIN-RELATED"/>
    <property type="match status" value="1"/>
</dbReference>
<dbReference type="PROSITE" id="PS51725">
    <property type="entry name" value="ABM"/>
    <property type="match status" value="1"/>
</dbReference>
<feature type="domain" description="ABM" evidence="1">
    <location>
        <begin position="2"/>
        <end position="90"/>
    </location>
</feature>